<dbReference type="Pfam" id="PF13470">
    <property type="entry name" value="PIN_3"/>
    <property type="match status" value="1"/>
</dbReference>
<feature type="domain" description="PIN" evidence="1">
    <location>
        <begin position="2"/>
        <end position="108"/>
    </location>
</feature>
<dbReference type="PANTHER" id="PTHR34610">
    <property type="entry name" value="SSL7007 PROTEIN"/>
    <property type="match status" value="1"/>
</dbReference>
<dbReference type="NCBIfam" id="TIGR00305">
    <property type="entry name" value="putative toxin-antitoxin system toxin component, PIN family"/>
    <property type="match status" value="1"/>
</dbReference>
<dbReference type="AlphaFoldDB" id="A0A1F4PYQ9"/>
<dbReference type="EMBL" id="METM01000032">
    <property type="protein sequence ID" value="OGB88933.1"/>
    <property type="molecule type" value="Genomic_DNA"/>
</dbReference>
<protein>
    <submittedName>
        <fullName evidence="2">Putative toxin-antitoxin system toxin component, PIN family</fullName>
    </submittedName>
</protein>
<name>A0A1F4PYQ9_UNCSA</name>
<reference evidence="2 3" key="1">
    <citation type="journal article" date="2016" name="Nat. Commun.">
        <title>Thousands of microbial genomes shed light on interconnected biogeochemical processes in an aquifer system.</title>
        <authorList>
            <person name="Anantharaman K."/>
            <person name="Brown C.T."/>
            <person name="Hug L.A."/>
            <person name="Sharon I."/>
            <person name="Castelle C.J."/>
            <person name="Probst A.J."/>
            <person name="Thomas B.C."/>
            <person name="Singh A."/>
            <person name="Wilkins M.J."/>
            <person name="Karaoz U."/>
            <person name="Brodie E.L."/>
            <person name="Williams K.H."/>
            <person name="Hubbard S.S."/>
            <person name="Banfield J.F."/>
        </authorList>
    </citation>
    <scope>NUCLEOTIDE SEQUENCE [LARGE SCALE GENOMIC DNA]</scope>
</reference>
<dbReference type="SUPFAM" id="SSF88723">
    <property type="entry name" value="PIN domain-like"/>
    <property type="match status" value="1"/>
</dbReference>
<evidence type="ECO:0000313" key="3">
    <source>
        <dbReference type="Proteomes" id="UP000178724"/>
    </source>
</evidence>
<dbReference type="InterPro" id="IPR002850">
    <property type="entry name" value="PIN_toxin-like"/>
</dbReference>
<proteinExistence type="predicted"/>
<evidence type="ECO:0000259" key="1">
    <source>
        <dbReference type="Pfam" id="PF13470"/>
    </source>
</evidence>
<evidence type="ECO:0000313" key="2">
    <source>
        <dbReference type="EMBL" id="OGB88933.1"/>
    </source>
</evidence>
<dbReference type="PANTHER" id="PTHR34610:SF3">
    <property type="entry name" value="SSL7007 PROTEIN"/>
    <property type="match status" value="1"/>
</dbReference>
<sequence length="131" mass="14708">MILDTNVYVSALGYDGNEREVLRRCLKGGFSLYLTNEIIAEVERVLEYPKFDFTPAQKDAIKLILTEIGNIVQPIRFFNLVKADPSDDKFLTAAISAEADFLITGDNHLLRLKQIGKTRILNSADFLKAVS</sequence>
<accession>A0A1F4PYQ9</accession>
<dbReference type="InterPro" id="IPR029060">
    <property type="entry name" value="PIN-like_dom_sf"/>
</dbReference>
<comment type="caution">
    <text evidence="2">The sequence shown here is derived from an EMBL/GenBank/DDBJ whole genome shotgun (WGS) entry which is preliminary data.</text>
</comment>
<dbReference type="Proteomes" id="UP000178724">
    <property type="component" value="Unassembled WGS sequence"/>
</dbReference>
<organism evidence="2 3">
    <name type="scientific">candidate division WOR-1 bacterium RIFCSPHIGHO2_01_FULL_53_15</name>
    <dbReference type="NCBI Taxonomy" id="1802564"/>
    <lineage>
        <taxon>Bacteria</taxon>
        <taxon>Bacillati</taxon>
        <taxon>Saganbacteria</taxon>
    </lineage>
</organism>
<gene>
    <name evidence="2" type="ORF">A2625_00295</name>
</gene>
<dbReference type="InterPro" id="IPR002716">
    <property type="entry name" value="PIN_dom"/>
</dbReference>